<sequence>GEPSDAARFLCTFLSSLASRDLSDGVYPRSARRRNAIRVPEASRHLPPVCLTLCRDSRWRRECSIGCIPRRSLQRQRRGAHYVSTSFLSWIQCLLCLSEPRSGRGLYWEDCDNTETINDSEFLLTPVCHT</sequence>
<dbReference type="EnsemblPlants" id="TuG1812G0200003365.01.T02">
    <property type="protein sequence ID" value="TuG1812G0200003365.01.T02"/>
    <property type="gene ID" value="TuG1812G0200003365.01"/>
</dbReference>
<organism evidence="1 2">
    <name type="scientific">Triticum urartu</name>
    <name type="common">Red wild einkorn</name>
    <name type="synonym">Crithodium urartu</name>
    <dbReference type="NCBI Taxonomy" id="4572"/>
    <lineage>
        <taxon>Eukaryota</taxon>
        <taxon>Viridiplantae</taxon>
        <taxon>Streptophyta</taxon>
        <taxon>Embryophyta</taxon>
        <taxon>Tracheophyta</taxon>
        <taxon>Spermatophyta</taxon>
        <taxon>Magnoliopsida</taxon>
        <taxon>Liliopsida</taxon>
        <taxon>Poales</taxon>
        <taxon>Poaceae</taxon>
        <taxon>BOP clade</taxon>
        <taxon>Pooideae</taxon>
        <taxon>Triticodae</taxon>
        <taxon>Triticeae</taxon>
        <taxon>Triticinae</taxon>
        <taxon>Triticum</taxon>
    </lineage>
</organism>
<accession>A0A8R7PFA8</accession>
<reference evidence="1" key="3">
    <citation type="submission" date="2022-06" db="UniProtKB">
        <authorList>
            <consortium name="EnsemblPlants"/>
        </authorList>
    </citation>
    <scope>IDENTIFICATION</scope>
</reference>
<evidence type="ECO:0000313" key="2">
    <source>
        <dbReference type="Proteomes" id="UP000015106"/>
    </source>
</evidence>
<evidence type="ECO:0000313" key="1">
    <source>
        <dbReference type="EnsemblPlants" id="TuG1812G0200003365.01.T02"/>
    </source>
</evidence>
<protein>
    <submittedName>
        <fullName evidence="1">Uncharacterized protein</fullName>
    </submittedName>
</protein>
<dbReference type="Gramene" id="TuG1812G0200003365.01.T02">
    <property type="protein sequence ID" value="TuG1812G0200003365.01.T02"/>
    <property type="gene ID" value="TuG1812G0200003365.01"/>
</dbReference>
<keyword evidence="2" id="KW-1185">Reference proteome</keyword>
<name>A0A8R7PFA8_TRIUA</name>
<proteinExistence type="predicted"/>
<dbReference type="Proteomes" id="UP000015106">
    <property type="component" value="Chromosome 2"/>
</dbReference>
<reference evidence="1" key="2">
    <citation type="submission" date="2018-03" db="EMBL/GenBank/DDBJ databases">
        <title>The Triticum urartu genome reveals the dynamic nature of wheat genome evolution.</title>
        <authorList>
            <person name="Ling H."/>
            <person name="Ma B."/>
            <person name="Shi X."/>
            <person name="Liu H."/>
            <person name="Dong L."/>
            <person name="Sun H."/>
            <person name="Cao Y."/>
            <person name="Gao Q."/>
            <person name="Zheng S."/>
            <person name="Li Y."/>
            <person name="Yu Y."/>
            <person name="Du H."/>
            <person name="Qi M."/>
            <person name="Li Y."/>
            <person name="Yu H."/>
            <person name="Cui Y."/>
            <person name="Wang N."/>
            <person name="Chen C."/>
            <person name="Wu H."/>
            <person name="Zhao Y."/>
            <person name="Zhang J."/>
            <person name="Li Y."/>
            <person name="Zhou W."/>
            <person name="Zhang B."/>
            <person name="Hu W."/>
            <person name="Eijk M."/>
            <person name="Tang J."/>
            <person name="Witsenboer H."/>
            <person name="Zhao S."/>
            <person name="Li Z."/>
            <person name="Zhang A."/>
            <person name="Wang D."/>
            <person name="Liang C."/>
        </authorList>
    </citation>
    <scope>NUCLEOTIDE SEQUENCE [LARGE SCALE GENOMIC DNA]</scope>
    <source>
        <strain evidence="1">cv. G1812</strain>
    </source>
</reference>
<reference evidence="2" key="1">
    <citation type="journal article" date="2013" name="Nature">
        <title>Draft genome of the wheat A-genome progenitor Triticum urartu.</title>
        <authorList>
            <person name="Ling H.Q."/>
            <person name="Zhao S."/>
            <person name="Liu D."/>
            <person name="Wang J."/>
            <person name="Sun H."/>
            <person name="Zhang C."/>
            <person name="Fan H."/>
            <person name="Li D."/>
            <person name="Dong L."/>
            <person name="Tao Y."/>
            <person name="Gao C."/>
            <person name="Wu H."/>
            <person name="Li Y."/>
            <person name="Cui Y."/>
            <person name="Guo X."/>
            <person name="Zheng S."/>
            <person name="Wang B."/>
            <person name="Yu K."/>
            <person name="Liang Q."/>
            <person name="Yang W."/>
            <person name="Lou X."/>
            <person name="Chen J."/>
            <person name="Feng M."/>
            <person name="Jian J."/>
            <person name="Zhang X."/>
            <person name="Luo G."/>
            <person name="Jiang Y."/>
            <person name="Liu J."/>
            <person name="Wang Z."/>
            <person name="Sha Y."/>
            <person name="Zhang B."/>
            <person name="Wu H."/>
            <person name="Tang D."/>
            <person name="Shen Q."/>
            <person name="Xue P."/>
            <person name="Zou S."/>
            <person name="Wang X."/>
            <person name="Liu X."/>
            <person name="Wang F."/>
            <person name="Yang Y."/>
            <person name="An X."/>
            <person name="Dong Z."/>
            <person name="Zhang K."/>
            <person name="Zhang X."/>
            <person name="Luo M.C."/>
            <person name="Dvorak J."/>
            <person name="Tong Y."/>
            <person name="Wang J."/>
            <person name="Yang H."/>
            <person name="Li Z."/>
            <person name="Wang D."/>
            <person name="Zhang A."/>
            <person name="Wang J."/>
        </authorList>
    </citation>
    <scope>NUCLEOTIDE SEQUENCE</scope>
    <source>
        <strain evidence="2">cv. G1812</strain>
    </source>
</reference>
<dbReference type="AlphaFoldDB" id="A0A8R7PFA8"/>